<dbReference type="AlphaFoldDB" id="A0A0A9AQ40"/>
<evidence type="ECO:0000313" key="1">
    <source>
        <dbReference type="EMBL" id="JAD51035.1"/>
    </source>
</evidence>
<reference evidence="1" key="2">
    <citation type="journal article" date="2015" name="Data Brief">
        <title>Shoot transcriptome of the giant reed, Arundo donax.</title>
        <authorList>
            <person name="Barrero R.A."/>
            <person name="Guerrero F.D."/>
            <person name="Moolhuijzen P."/>
            <person name="Goolsby J.A."/>
            <person name="Tidwell J."/>
            <person name="Bellgard S.E."/>
            <person name="Bellgard M.I."/>
        </authorList>
    </citation>
    <scope>NUCLEOTIDE SEQUENCE</scope>
    <source>
        <tissue evidence="1">Shoot tissue taken approximately 20 cm above the soil surface</tissue>
    </source>
</reference>
<name>A0A0A9AQ40_ARUDO</name>
<sequence length="31" mass="3627">MNSCHIAWSCLQECSECWLCILPPGFHCMHF</sequence>
<proteinExistence type="predicted"/>
<protein>
    <submittedName>
        <fullName evidence="1">Uncharacterized protein</fullName>
    </submittedName>
</protein>
<organism evidence="1">
    <name type="scientific">Arundo donax</name>
    <name type="common">Giant reed</name>
    <name type="synonym">Donax arundinaceus</name>
    <dbReference type="NCBI Taxonomy" id="35708"/>
    <lineage>
        <taxon>Eukaryota</taxon>
        <taxon>Viridiplantae</taxon>
        <taxon>Streptophyta</taxon>
        <taxon>Embryophyta</taxon>
        <taxon>Tracheophyta</taxon>
        <taxon>Spermatophyta</taxon>
        <taxon>Magnoliopsida</taxon>
        <taxon>Liliopsida</taxon>
        <taxon>Poales</taxon>
        <taxon>Poaceae</taxon>
        <taxon>PACMAD clade</taxon>
        <taxon>Arundinoideae</taxon>
        <taxon>Arundineae</taxon>
        <taxon>Arundo</taxon>
    </lineage>
</organism>
<accession>A0A0A9AQ40</accession>
<dbReference type="EMBL" id="GBRH01246860">
    <property type="protein sequence ID" value="JAD51035.1"/>
    <property type="molecule type" value="Transcribed_RNA"/>
</dbReference>
<reference evidence="1" key="1">
    <citation type="submission" date="2014-09" db="EMBL/GenBank/DDBJ databases">
        <authorList>
            <person name="Magalhaes I.L.F."/>
            <person name="Oliveira U."/>
            <person name="Santos F.R."/>
            <person name="Vidigal T.H.D.A."/>
            <person name="Brescovit A.D."/>
            <person name="Santos A.J."/>
        </authorList>
    </citation>
    <scope>NUCLEOTIDE SEQUENCE</scope>
    <source>
        <tissue evidence="1">Shoot tissue taken approximately 20 cm above the soil surface</tissue>
    </source>
</reference>